<feature type="domain" description="DUF732" evidence="2">
    <location>
        <begin position="33"/>
        <end position="106"/>
    </location>
</feature>
<evidence type="ECO:0000313" key="3">
    <source>
        <dbReference type="EMBL" id="OBI07684.1"/>
    </source>
</evidence>
<dbReference type="EMBL" id="LZJY01000090">
    <property type="protein sequence ID" value="OBI07684.1"/>
    <property type="molecule type" value="Genomic_DNA"/>
</dbReference>
<dbReference type="Proteomes" id="UP000092207">
    <property type="component" value="Unassembled WGS sequence"/>
</dbReference>
<comment type="caution">
    <text evidence="3">The sequence shown here is derived from an EMBL/GenBank/DDBJ whole genome shotgun (WGS) entry which is preliminary data.</text>
</comment>
<protein>
    <recommendedName>
        <fullName evidence="2">DUF732 domain-containing protein</fullName>
    </recommendedName>
</protein>
<keyword evidence="1" id="KW-0732">Signal</keyword>
<name>A0A1A2W298_MYCSC</name>
<feature type="signal peptide" evidence="1">
    <location>
        <begin position="1"/>
        <end position="29"/>
    </location>
</feature>
<organism evidence="3 4">
    <name type="scientific">Mycobacterium scrofulaceum</name>
    <dbReference type="NCBI Taxonomy" id="1783"/>
    <lineage>
        <taxon>Bacteria</taxon>
        <taxon>Bacillati</taxon>
        <taxon>Actinomycetota</taxon>
        <taxon>Actinomycetes</taxon>
        <taxon>Mycobacteriales</taxon>
        <taxon>Mycobacteriaceae</taxon>
        <taxon>Mycobacterium</taxon>
    </lineage>
</organism>
<reference evidence="3 4" key="1">
    <citation type="submission" date="2016-06" db="EMBL/GenBank/DDBJ databases">
        <authorList>
            <person name="Kjaerup R.B."/>
            <person name="Dalgaard T.S."/>
            <person name="Juul-Madsen H.R."/>
        </authorList>
    </citation>
    <scope>NUCLEOTIDE SEQUENCE [LARGE SCALE GENOMIC DNA]</scope>
    <source>
        <strain evidence="3 4">E2838</strain>
    </source>
</reference>
<evidence type="ECO:0000256" key="1">
    <source>
        <dbReference type="SAM" id="SignalP"/>
    </source>
</evidence>
<dbReference type="Pfam" id="PF05305">
    <property type="entry name" value="DUF732"/>
    <property type="match status" value="1"/>
</dbReference>
<feature type="chain" id="PRO_5038872177" description="DUF732 domain-containing protein" evidence="1">
    <location>
        <begin position="30"/>
        <end position="107"/>
    </location>
</feature>
<gene>
    <name evidence="3" type="ORF">A5679_00520</name>
</gene>
<dbReference type="InterPro" id="IPR007969">
    <property type="entry name" value="DUF732"/>
</dbReference>
<evidence type="ECO:0000259" key="2">
    <source>
        <dbReference type="Pfam" id="PF05305"/>
    </source>
</evidence>
<accession>A0A1A2W298</accession>
<sequence>MLTPRWLAKLTIPVMVGAALTASTAIASADSTDDAYLAKLHNLGFTWPSSSDSDMIALGHAVCSDRMAGKTPDAIAADLHSGMSSKGFSFADMTGWVSAAESTYCPG</sequence>
<evidence type="ECO:0000313" key="4">
    <source>
        <dbReference type="Proteomes" id="UP000092207"/>
    </source>
</evidence>
<proteinExistence type="predicted"/>
<dbReference type="AlphaFoldDB" id="A0A1A2W298"/>